<dbReference type="SUPFAM" id="SSF53623">
    <property type="entry name" value="MurD-like peptide ligases, catalytic domain"/>
    <property type="match status" value="1"/>
</dbReference>
<dbReference type="InterPro" id="IPR000713">
    <property type="entry name" value="Mur_ligase_N"/>
</dbReference>
<dbReference type="GO" id="GO:0008360">
    <property type="term" value="P:regulation of cell shape"/>
    <property type="evidence" value="ECO:0007669"/>
    <property type="project" value="UniProtKB-KW"/>
</dbReference>
<organism evidence="18 19">
    <name type="scientific">Desulfocurvibacter africanus subsp. africanus str. Walvis Bay</name>
    <dbReference type="NCBI Taxonomy" id="690850"/>
    <lineage>
        <taxon>Bacteria</taxon>
        <taxon>Pseudomonadati</taxon>
        <taxon>Thermodesulfobacteriota</taxon>
        <taxon>Desulfovibrionia</taxon>
        <taxon>Desulfovibrionales</taxon>
        <taxon>Desulfovibrionaceae</taxon>
        <taxon>Desulfocurvibacter</taxon>
    </lineage>
</organism>
<dbReference type="RefSeq" id="WP_005987955.1">
    <property type="nucleotide sequence ID" value="NC_016629.1"/>
</dbReference>
<evidence type="ECO:0000259" key="17">
    <source>
        <dbReference type="Pfam" id="PF08245"/>
    </source>
</evidence>
<dbReference type="HAMAP" id="MF_00046">
    <property type="entry name" value="MurC"/>
    <property type="match status" value="1"/>
</dbReference>
<comment type="function">
    <text evidence="14">Cell wall formation.</text>
</comment>
<protein>
    <recommendedName>
        <fullName evidence="3 14">UDP-N-acetylmuramate--L-alanine ligase</fullName>
        <ecNumber evidence="3 14">6.3.2.8</ecNumber>
    </recommendedName>
    <alternativeName>
        <fullName evidence="14">UDP-N-acetylmuramoyl-L-alanine synthetase</fullName>
    </alternativeName>
</protein>
<comment type="pathway">
    <text evidence="2 14">Cell wall biogenesis; peptidoglycan biosynthesis.</text>
</comment>
<dbReference type="GO" id="GO:0005737">
    <property type="term" value="C:cytoplasm"/>
    <property type="evidence" value="ECO:0007669"/>
    <property type="project" value="UniProtKB-SubCell"/>
</dbReference>
<comment type="similarity">
    <text evidence="14">Belongs to the MurCDEF family.</text>
</comment>
<dbReference type="GO" id="GO:0008763">
    <property type="term" value="F:UDP-N-acetylmuramate-L-alanine ligase activity"/>
    <property type="evidence" value="ECO:0007669"/>
    <property type="project" value="UniProtKB-UniRule"/>
</dbReference>
<dbReference type="InterPro" id="IPR036565">
    <property type="entry name" value="Mur-like_cat_sf"/>
</dbReference>
<dbReference type="GO" id="GO:0009252">
    <property type="term" value="P:peptidoglycan biosynthetic process"/>
    <property type="evidence" value="ECO:0007669"/>
    <property type="project" value="UniProtKB-UniRule"/>
</dbReference>
<keyword evidence="19" id="KW-1185">Reference proteome</keyword>
<dbReference type="InterPro" id="IPR036615">
    <property type="entry name" value="Mur_ligase_C_dom_sf"/>
</dbReference>
<evidence type="ECO:0000256" key="2">
    <source>
        <dbReference type="ARBA" id="ARBA00004752"/>
    </source>
</evidence>
<evidence type="ECO:0000256" key="4">
    <source>
        <dbReference type="ARBA" id="ARBA00022490"/>
    </source>
</evidence>
<dbReference type="GO" id="GO:0005524">
    <property type="term" value="F:ATP binding"/>
    <property type="evidence" value="ECO:0007669"/>
    <property type="project" value="UniProtKB-UniRule"/>
</dbReference>
<dbReference type="Gene3D" id="3.40.50.720">
    <property type="entry name" value="NAD(P)-binding Rossmann-like Domain"/>
    <property type="match status" value="1"/>
</dbReference>
<keyword evidence="12 14" id="KW-0961">Cell wall biogenesis/degradation</keyword>
<evidence type="ECO:0000256" key="1">
    <source>
        <dbReference type="ARBA" id="ARBA00004496"/>
    </source>
</evidence>
<evidence type="ECO:0000256" key="13">
    <source>
        <dbReference type="ARBA" id="ARBA00047833"/>
    </source>
</evidence>
<dbReference type="NCBIfam" id="TIGR01082">
    <property type="entry name" value="murC"/>
    <property type="match status" value="1"/>
</dbReference>
<evidence type="ECO:0000256" key="10">
    <source>
        <dbReference type="ARBA" id="ARBA00022984"/>
    </source>
</evidence>
<keyword evidence="7 14" id="KW-0547">Nucleotide-binding</keyword>
<comment type="catalytic activity">
    <reaction evidence="13 14">
        <text>UDP-N-acetyl-alpha-D-muramate + L-alanine + ATP = UDP-N-acetyl-alpha-D-muramoyl-L-alanine + ADP + phosphate + H(+)</text>
        <dbReference type="Rhea" id="RHEA:23372"/>
        <dbReference type="ChEBI" id="CHEBI:15378"/>
        <dbReference type="ChEBI" id="CHEBI:30616"/>
        <dbReference type="ChEBI" id="CHEBI:43474"/>
        <dbReference type="ChEBI" id="CHEBI:57972"/>
        <dbReference type="ChEBI" id="CHEBI:70757"/>
        <dbReference type="ChEBI" id="CHEBI:83898"/>
        <dbReference type="ChEBI" id="CHEBI:456216"/>
        <dbReference type="EC" id="6.3.2.8"/>
    </reaction>
</comment>
<feature type="domain" description="Mur ligase C-terminal" evidence="16">
    <location>
        <begin position="310"/>
        <end position="441"/>
    </location>
</feature>
<evidence type="ECO:0000259" key="15">
    <source>
        <dbReference type="Pfam" id="PF01225"/>
    </source>
</evidence>
<dbReference type="EMBL" id="CP003221">
    <property type="protein sequence ID" value="EGJ51693.1"/>
    <property type="molecule type" value="Genomic_DNA"/>
</dbReference>
<evidence type="ECO:0000313" key="18">
    <source>
        <dbReference type="EMBL" id="EGJ51693.1"/>
    </source>
</evidence>
<keyword evidence="9 14" id="KW-0133">Cell shape</keyword>
<keyword evidence="10 14" id="KW-0573">Peptidoglycan synthesis</keyword>
<dbReference type="InterPro" id="IPR013221">
    <property type="entry name" value="Mur_ligase_cen"/>
</dbReference>
<accession>F3YWW9</accession>
<feature type="domain" description="Mur ligase central" evidence="17">
    <location>
        <begin position="110"/>
        <end position="288"/>
    </location>
</feature>
<evidence type="ECO:0000256" key="9">
    <source>
        <dbReference type="ARBA" id="ARBA00022960"/>
    </source>
</evidence>
<keyword evidence="8 14" id="KW-0067">ATP-binding</keyword>
<gene>
    <name evidence="14" type="primary">murC</name>
    <name evidence="18" type="ORF">Desaf_3407</name>
</gene>
<evidence type="ECO:0000313" key="19">
    <source>
        <dbReference type="Proteomes" id="UP000007844"/>
    </source>
</evidence>
<evidence type="ECO:0000256" key="11">
    <source>
        <dbReference type="ARBA" id="ARBA00023306"/>
    </source>
</evidence>
<dbReference type="PANTHER" id="PTHR43445:SF3">
    <property type="entry name" value="UDP-N-ACETYLMURAMATE--L-ALANINE LIGASE"/>
    <property type="match status" value="1"/>
</dbReference>
<dbReference type="KEGG" id="daf:Desaf_3407"/>
<dbReference type="SUPFAM" id="SSF53244">
    <property type="entry name" value="MurD-like peptide ligases, peptide-binding domain"/>
    <property type="match status" value="1"/>
</dbReference>
<reference evidence="18 19" key="1">
    <citation type="journal article" date="2011" name="J. Bacteriol.">
        <title>Genome sequence of the mercury-methylating and pleomorphic Desulfovibrio africanus Strain Walvis Bay.</title>
        <authorList>
            <person name="Brown S.D."/>
            <person name="Wall J.D."/>
            <person name="Kucken A.M."/>
            <person name="Gilmour C.C."/>
            <person name="Podar M."/>
            <person name="Brandt C.C."/>
            <person name="Teshima H."/>
            <person name="Detter J.C."/>
            <person name="Han C.S."/>
            <person name="Land M.L."/>
            <person name="Lucas S."/>
            <person name="Han J."/>
            <person name="Pennacchio L."/>
            <person name="Nolan M."/>
            <person name="Pitluck S."/>
            <person name="Woyke T."/>
            <person name="Goodwin L."/>
            <person name="Palumbo A.V."/>
            <person name="Elias D.A."/>
        </authorList>
    </citation>
    <scope>NUCLEOTIDE SEQUENCE [LARGE SCALE GENOMIC DNA]</scope>
    <source>
        <strain evidence="18 19">Walvis Bay</strain>
    </source>
</reference>
<dbReference type="InterPro" id="IPR005758">
    <property type="entry name" value="UDP-N-AcMur_Ala_ligase_MurC"/>
</dbReference>
<evidence type="ECO:0000256" key="6">
    <source>
        <dbReference type="ARBA" id="ARBA00022618"/>
    </source>
</evidence>
<evidence type="ECO:0000256" key="12">
    <source>
        <dbReference type="ARBA" id="ARBA00023316"/>
    </source>
</evidence>
<evidence type="ECO:0000256" key="5">
    <source>
        <dbReference type="ARBA" id="ARBA00022598"/>
    </source>
</evidence>
<dbReference type="AlphaFoldDB" id="F3YWW9"/>
<dbReference type="Pfam" id="PF02875">
    <property type="entry name" value="Mur_ligase_C"/>
    <property type="match status" value="1"/>
</dbReference>
<dbReference type="Gene3D" id="3.90.190.20">
    <property type="entry name" value="Mur ligase, C-terminal domain"/>
    <property type="match status" value="1"/>
</dbReference>
<dbReference type="Pfam" id="PF01225">
    <property type="entry name" value="Mur_ligase"/>
    <property type="match status" value="1"/>
</dbReference>
<evidence type="ECO:0000259" key="16">
    <source>
        <dbReference type="Pfam" id="PF02875"/>
    </source>
</evidence>
<dbReference type="SUPFAM" id="SSF51984">
    <property type="entry name" value="MurCD N-terminal domain"/>
    <property type="match status" value="1"/>
</dbReference>
<proteinExistence type="inferred from homology"/>
<dbReference type="InterPro" id="IPR004101">
    <property type="entry name" value="Mur_ligase_C"/>
</dbReference>
<keyword evidence="4 14" id="KW-0963">Cytoplasm</keyword>
<keyword evidence="6 14" id="KW-0132">Cell division</keyword>
<dbReference type="eggNOG" id="COG0773">
    <property type="taxonomic scope" value="Bacteria"/>
</dbReference>
<dbReference type="Gene3D" id="3.40.1190.10">
    <property type="entry name" value="Mur-like, catalytic domain"/>
    <property type="match status" value="1"/>
</dbReference>
<evidence type="ECO:0000256" key="3">
    <source>
        <dbReference type="ARBA" id="ARBA00012211"/>
    </source>
</evidence>
<dbReference type="EC" id="6.3.2.8" evidence="3 14"/>
<sequence>MKNTIKNIHMIGIGGSGMSGIAEVLLNLGYAVTGSDLSMNAAAKRLKDLGAEVFLGHGASNVSNAHVVVKSTAVPETNPEVQEARRLGIPVIPRAEMLAELMRLRTGIAVAGTHGKTTTTSLLAEIFTAAGLDPTVIIGGRLNSWGANAYLGEGEYLIAEADESDGSFLVLAPIITIVTNVDADHLDFYPDQQAIDRAFTEFMNKVPFYGVNVVCGDDPGVERILPGIRRRIMTYGLRPGNRIRGEITSCQERCIFKLYVDEEYWADVVLNKPGRHNVLNSMAAIGVALEAGLPKEAILQGLERFGGVGRRFEIKGEKGGILVVDDYGHHPAEIGATLATAKDCYPERRLVVAFQPHRFTRTKALFGDFCKVFDVADVLLLTEIYAASEAPIPGVSGLSLAQGIRQVGKVDVSFFPNFEEMEAALPGLLRPGDVLLTLGAGNIWQVGQNYLDKA</sequence>
<dbReference type="Proteomes" id="UP000007844">
    <property type="component" value="Chromosome"/>
</dbReference>
<dbReference type="GO" id="GO:0051301">
    <property type="term" value="P:cell division"/>
    <property type="evidence" value="ECO:0007669"/>
    <property type="project" value="UniProtKB-KW"/>
</dbReference>
<evidence type="ECO:0000256" key="7">
    <source>
        <dbReference type="ARBA" id="ARBA00022741"/>
    </source>
</evidence>
<name>F3YWW9_DESAF</name>
<dbReference type="Pfam" id="PF08245">
    <property type="entry name" value="Mur_ligase_M"/>
    <property type="match status" value="1"/>
</dbReference>
<keyword evidence="11 14" id="KW-0131">Cell cycle</keyword>
<feature type="domain" description="Mur ligase N-terminal catalytic" evidence="15">
    <location>
        <begin position="7"/>
        <end position="104"/>
    </location>
</feature>
<keyword evidence="5 14" id="KW-0436">Ligase</keyword>
<dbReference type="UniPathway" id="UPA00219"/>
<evidence type="ECO:0000256" key="14">
    <source>
        <dbReference type="HAMAP-Rule" id="MF_00046"/>
    </source>
</evidence>
<dbReference type="PANTHER" id="PTHR43445">
    <property type="entry name" value="UDP-N-ACETYLMURAMATE--L-ALANINE LIGASE-RELATED"/>
    <property type="match status" value="1"/>
</dbReference>
<dbReference type="HOGENOM" id="CLU_028104_2_2_7"/>
<comment type="subcellular location">
    <subcellularLocation>
        <location evidence="1 14">Cytoplasm</location>
    </subcellularLocation>
</comment>
<evidence type="ECO:0000256" key="8">
    <source>
        <dbReference type="ARBA" id="ARBA00022840"/>
    </source>
</evidence>
<dbReference type="GO" id="GO:0071555">
    <property type="term" value="P:cell wall organization"/>
    <property type="evidence" value="ECO:0007669"/>
    <property type="project" value="UniProtKB-KW"/>
</dbReference>
<dbReference type="STRING" id="690850.Desaf_3407"/>
<dbReference type="InterPro" id="IPR050061">
    <property type="entry name" value="MurCDEF_pg_biosynth"/>
</dbReference>
<feature type="binding site" evidence="14">
    <location>
        <begin position="112"/>
        <end position="118"/>
    </location>
    <ligand>
        <name>ATP</name>
        <dbReference type="ChEBI" id="CHEBI:30616"/>
    </ligand>
</feature>